<reference evidence="1 2" key="1">
    <citation type="submission" date="2019-01" db="EMBL/GenBank/DDBJ databases">
        <title>Nuclear Genome Assembly of the Microalgal Biofuel strain Nannochloropsis salina CCMP1776.</title>
        <authorList>
            <person name="Hovde B."/>
        </authorList>
    </citation>
    <scope>NUCLEOTIDE SEQUENCE [LARGE SCALE GENOMIC DNA]</scope>
    <source>
        <strain evidence="1 2">CCMP1776</strain>
    </source>
</reference>
<gene>
    <name evidence="1" type="ORF">NSK_004316</name>
</gene>
<sequence length="140" mass="16069">MRFWRRDICFVLSGINFGQSTIAKIHLCQFIYILQLSLWQGDLTLQNLRLRKDSLNNVWPDAFLLINEGVIGEIQLKVPWRSLTTGRASLIIRDVKISLCPRAINGPPTPEEMQALEAAAQLAKRRIIEQAEEEFYEKGT</sequence>
<dbReference type="OrthoDB" id="96804at2759"/>
<evidence type="ECO:0000313" key="2">
    <source>
        <dbReference type="Proteomes" id="UP000355283"/>
    </source>
</evidence>
<organism evidence="1 2">
    <name type="scientific">Nannochloropsis salina CCMP1776</name>
    <dbReference type="NCBI Taxonomy" id="1027361"/>
    <lineage>
        <taxon>Eukaryota</taxon>
        <taxon>Sar</taxon>
        <taxon>Stramenopiles</taxon>
        <taxon>Ochrophyta</taxon>
        <taxon>Eustigmatophyceae</taxon>
        <taxon>Eustigmatales</taxon>
        <taxon>Monodopsidaceae</taxon>
        <taxon>Microchloropsis</taxon>
        <taxon>Microchloropsis salina</taxon>
    </lineage>
</organism>
<evidence type="ECO:0000313" key="1">
    <source>
        <dbReference type="EMBL" id="TFJ84325.1"/>
    </source>
</evidence>
<comment type="caution">
    <text evidence="1">The sequence shown here is derived from an EMBL/GenBank/DDBJ whole genome shotgun (WGS) entry which is preliminary data.</text>
</comment>
<keyword evidence="2" id="KW-1185">Reference proteome</keyword>
<protein>
    <submittedName>
        <fullName evidence="1">Uncharacterized protein</fullName>
    </submittedName>
</protein>
<name>A0A4D9D4I0_9STRA</name>
<dbReference type="AlphaFoldDB" id="A0A4D9D4I0"/>
<accession>A0A4D9D4I0</accession>
<proteinExistence type="predicted"/>
<dbReference type="EMBL" id="SDOX01000019">
    <property type="protein sequence ID" value="TFJ84325.1"/>
    <property type="molecule type" value="Genomic_DNA"/>
</dbReference>
<dbReference type="Proteomes" id="UP000355283">
    <property type="component" value="Unassembled WGS sequence"/>
</dbReference>